<feature type="transmembrane region" description="Helical" evidence="6">
    <location>
        <begin position="6"/>
        <end position="25"/>
    </location>
</feature>
<evidence type="ECO:0000313" key="8">
    <source>
        <dbReference type="EMBL" id="SMA47542.1"/>
    </source>
</evidence>
<evidence type="ECO:0000256" key="4">
    <source>
        <dbReference type="ARBA" id="ARBA00022989"/>
    </source>
</evidence>
<dbReference type="RefSeq" id="WP_087110267.1">
    <property type="nucleotide sequence ID" value="NZ_CBCSCN010000003.1"/>
</dbReference>
<evidence type="ECO:0000259" key="7">
    <source>
        <dbReference type="Pfam" id="PF00482"/>
    </source>
</evidence>
<protein>
    <submittedName>
        <fullName evidence="8">Bacterial type II secretion system protein F domain protein</fullName>
    </submittedName>
</protein>
<evidence type="ECO:0000256" key="5">
    <source>
        <dbReference type="ARBA" id="ARBA00023136"/>
    </source>
</evidence>
<evidence type="ECO:0000313" key="9">
    <source>
        <dbReference type="Proteomes" id="UP000196573"/>
    </source>
</evidence>
<dbReference type="GO" id="GO:0005886">
    <property type="term" value="C:plasma membrane"/>
    <property type="evidence" value="ECO:0007669"/>
    <property type="project" value="UniProtKB-SubCell"/>
</dbReference>
<feature type="transmembrane region" description="Helical" evidence="6">
    <location>
        <begin position="77"/>
        <end position="96"/>
    </location>
</feature>
<proteinExistence type="predicted"/>
<feature type="transmembrane region" description="Helical" evidence="6">
    <location>
        <begin position="102"/>
        <end position="123"/>
    </location>
</feature>
<dbReference type="PANTHER" id="PTHR35007">
    <property type="entry name" value="INTEGRAL MEMBRANE PROTEIN-RELATED"/>
    <property type="match status" value="1"/>
</dbReference>
<feature type="transmembrane region" description="Helical" evidence="6">
    <location>
        <begin position="247"/>
        <end position="267"/>
    </location>
</feature>
<reference evidence="8 9" key="1">
    <citation type="submission" date="2017-03" db="EMBL/GenBank/DDBJ databases">
        <authorList>
            <person name="Afonso C.L."/>
            <person name="Miller P.J."/>
            <person name="Scott M.A."/>
            <person name="Spackman E."/>
            <person name="Goraichik I."/>
            <person name="Dimitrov K.M."/>
            <person name="Suarez D.L."/>
            <person name="Swayne D.E."/>
        </authorList>
    </citation>
    <scope>NUCLEOTIDE SEQUENCE [LARGE SCALE GENOMIC DNA]</scope>
    <source>
        <strain evidence="8">SB41UT1</strain>
    </source>
</reference>
<gene>
    <name evidence="8" type="ORF">EHSB41UT_02455</name>
</gene>
<feature type="transmembrane region" description="Helical" evidence="6">
    <location>
        <begin position="283"/>
        <end position="302"/>
    </location>
</feature>
<dbReference type="EMBL" id="FWPT01000005">
    <property type="protein sequence ID" value="SMA47542.1"/>
    <property type="molecule type" value="Genomic_DNA"/>
</dbReference>
<feature type="domain" description="Type II secretion system protein GspF" evidence="7">
    <location>
        <begin position="139"/>
        <end position="263"/>
    </location>
</feature>
<keyword evidence="2" id="KW-1003">Cell membrane</keyword>
<dbReference type="InterPro" id="IPR018076">
    <property type="entry name" value="T2SS_GspF_dom"/>
</dbReference>
<dbReference type="AlphaFoldDB" id="A0A1X7AK95"/>
<keyword evidence="4 6" id="KW-1133">Transmembrane helix</keyword>
<dbReference type="PANTHER" id="PTHR35007:SF2">
    <property type="entry name" value="PILUS ASSEMBLE PROTEIN"/>
    <property type="match status" value="1"/>
</dbReference>
<keyword evidence="3 6" id="KW-0812">Transmembrane</keyword>
<organism evidence="8 9">
    <name type="scientific">Parendozoicomonas haliclonae</name>
    <dbReference type="NCBI Taxonomy" id="1960125"/>
    <lineage>
        <taxon>Bacteria</taxon>
        <taxon>Pseudomonadati</taxon>
        <taxon>Pseudomonadota</taxon>
        <taxon>Gammaproteobacteria</taxon>
        <taxon>Oceanospirillales</taxon>
        <taxon>Endozoicomonadaceae</taxon>
        <taxon>Parendozoicomonas</taxon>
    </lineage>
</organism>
<dbReference type="Pfam" id="PF00482">
    <property type="entry name" value="T2SSF"/>
    <property type="match status" value="1"/>
</dbReference>
<name>A0A1X7AK95_9GAMM</name>
<evidence type="ECO:0000256" key="3">
    <source>
        <dbReference type="ARBA" id="ARBA00022692"/>
    </source>
</evidence>
<keyword evidence="5 6" id="KW-0472">Membrane</keyword>
<keyword evidence="9" id="KW-1185">Reference proteome</keyword>
<evidence type="ECO:0000256" key="2">
    <source>
        <dbReference type="ARBA" id="ARBA00022475"/>
    </source>
</evidence>
<dbReference type="OrthoDB" id="5611741at2"/>
<comment type="subcellular location">
    <subcellularLocation>
        <location evidence="1">Cell membrane</location>
        <topology evidence="1">Multi-pass membrane protein</topology>
    </subcellularLocation>
</comment>
<dbReference type="Proteomes" id="UP000196573">
    <property type="component" value="Unassembled WGS sequence"/>
</dbReference>
<evidence type="ECO:0000256" key="6">
    <source>
        <dbReference type="SAM" id="Phobius"/>
    </source>
</evidence>
<evidence type="ECO:0000256" key="1">
    <source>
        <dbReference type="ARBA" id="ARBA00004651"/>
    </source>
</evidence>
<accession>A0A1X7AK95</accession>
<sequence length="307" mass="33590">MGSPLVMFCALGVGIVLAVIACWPVRKLPSFLQNDNENMAASEQKSALDLRTLGAGGFSVQLQSYRETLGTFLGERLVFKVTLAGISLLAGCYLLHQQWSVLPLWLLSLLVCSAALIGTLIFARVWKKRQFEAGFADALNLIAGAVSTGETLNNAISYAGQTLEGIVGHAFRRMGQEMAVGQPADEVLMRACQRFPYPQFLFFALAVRANISRGGQLNDVLKSLSRVMFNSRSLDKKKMAMTAEARLSAKIVGAIPLIFLVIMKVIMPLDFDYVMFNPEGKPILYYVLGSELLGAAIIWKLMRGVDS</sequence>